<reference evidence="1" key="1">
    <citation type="submission" date="2022-03" db="EMBL/GenBank/DDBJ databases">
        <authorList>
            <person name="Lindestad O."/>
        </authorList>
    </citation>
    <scope>NUCLEOTIDE SEQUENCE</scope>
</reference>
<gene>
    <name evidence="1" type="primary">jg22173</name>
    <name evidence="1" type="ORF">PAEG_LOCUS6968</name>
</gene>
<dbReference type="AlphaFoldDB" id="A0A8S4R0I4"/>
<evidence type="ECO:0000313" key="1">
    <source>
        <dbReference type="EMBL" id="CAH2225528.1"/>
    </source>
</evidence>
<evidence type="ECO:0000313" key="2">
    <source>
        <dbReference type="Proteomes" id="UP000838756"/>
    </source>
</evidence>
<dbReference type="Proteomes" id="UP000838756">
    <property type="component" value="Unassembled WGS sequence"/>
</dbReference>
<accession>A0A8S4R0I4</accession>
<comment type="caution">
    <text evidence="1">The sequence shown here is derived from an EMBL/GenBank/DDBJ whole genome shotgun (WGS) entry which is preliminary data.</text>
</comment>
<organism evidence="1 2">
    <name type="scientific">Pararge aegeria aegeria</name>
    <dbReference type="NCBI Taxonomy" id="348720"/>
    <lineage>
        <taxon>Eukaryota</taxon>
        <taxon>Metazoa</taxon>
        <taxon>Ecdysozoa</taxon>
        <taxon>Arthropoda</taxon>
        <taxon>Hexapoda</taxon>
        <taxon>Insecta</taxon>
        <taxon>Pterygota</taxon>
        <taxon>Neoptera</taxon>
        <taxon>Endopterygota</taxon>
        <taxon>Lepidoptera</taxon>
        <taxon>Glossata</taxon>
        <taxon>Ditrysia</taxon>
        <taxon>Papilionoidea</taxon>
        <taxon>Nymphalidae</taxon>
        <taxon>Satyrinae</taxon>
        <taxon>Satyrini</taxon>
        <taxon>Parargina</taxon>
        <taxon>Pararge</taxon>
    </lineage>
</organism>
<dbReference type="OrthoDB" id="7465051at2759"/>
<protein>
    <submittedName>
        <fullName evidence="1">Jg22173 protein</fullName>
    </submittedName>
</protein>
<dbReference type="EMBL" id="CAKXAJ010020950">
    <property type="protein sequence ID" value="CAH2225528.1"/>
    <property type="molecule type" value="Genomic_DNA"/>
</dbReference>
<keyword evidence="2" id="KW-1185">Reference proteome</keyword>
<sequence length="113" mass="12475">MPITGTYEAFVHSEALRHKEGLRHAVRVATVRTADPCRRPARTRGEEREGARGLWRGDVTARGGLAVSVRPAVELSGRVHDARAVNKTIAMLFESPNAKLFPAFNIPPPVRLR</sequence>
<proteinExistence type="predicted"/>
<name>A0A8S4R0I4_9NEOP</name>